<feature type="compositionally biased region" description="Basic and acidic residues" evidence="1">
    <location>
        <begin position="53"/>
        <end position="80"/>
    </location>
</feature>
<accession>A0A7C9DFN7</accession>
<sequence>MKQKKSNNLSVFIIVSLILLFAFFMYNEDLQSLAQFTFYRQKGQEFQENQQIEEDRVEKSENQAKRNENPDEETSSRSEENSGVFVNRRTDQERGDRVSEDGVKVGLEKEKGIQATEERDNDDDQESVELPPEECDLFTGQWVYDNLTHPLYKEDECQFLTAQVTCMKNGRKDSMFQNWRWQPRDCSLPK</sequence>
<dbReference type="Pfam" id="PF14416">
    <property type="entry name" value="PMR5N"/>
    <property type="match status" value="1"/>
</dbReference>
<name>A0A7C9DFN7_OPUST</name>
<keyword evidence="2" id="KW-0472">Membrane</keyword>
<reference evidence="4" key="1">
    <citation type="journal article" date="2013" name="J. Plant Res.">
        <title>Effect of fungi and light on seed germination of three Opuntia species from semiarid lands of central Mexico.</title>
        <authorList>
            <person name="Delgado-Sanchez P."/>
            <person name="Jimenez-Bremont J.F."/>
            <person name="Guerrero-Gonzalez Mde L."/>
            <person name="Flores J."/>
        </authorList>
    </citation>
    <scope>NUCLEOTIDE SEQUENCE</scope>
    <source>
        <tissue evidence="4">Cladode</tissue>
    </source>
</reference>
<dbReference type="PANTHER" id="PTHR32285">
    <property type="entry name" value="PROTEIN TRICHOME BIREFRINGENCE-LIKE 9-RELATED"/>
    <property type="match status" value="1"/>
</dbReference>
<keyword evidence="2" id="KW-1133">Transmembrane helix</keyword>
<organism evidence="4">
    <name type="scientific">Opuntia streptacantha</name>
    <name type="common">Prickly pear cactus</name>
    <name type="synonym">Opuntia cardona</name>
    <dbReference type="NCBI Taxonomy" id="393608"/>
    <lineage>
        <taxon>Eukaryota</taxon>
        <taxon>Viridiplantae</taxon>
        <taxon>Streptophyta</taxon>
        <taxon>Embryophyta</taxon>
        <taxon>Tracheophyta</taxon>
        <taxon>Spermatophyta</taxon>
        <taxon>Magnoliopsida</taxon>
        <taxon>eudicotyledons</taxon>
        <taxon>Gunneridae</taxon>
        <taxon>Pentapetalae</taxon>
        <taxon>Caryophyllales</taxon>
        <taxon>Cactineae</taxon>
        <taxon>Cactaceae</taxon>
        <taxon>Opuntioideae</taxon>
        <taxon>Opuntia</taxon>
    </lineage>
</organism>
<dbReference type="InterPro" id="IPR029962">
    <property type="entry name" value="TBL"/>
</dbReference>
<evidence type="ECO:0000256" key="2">
    <source>
        <dbReference type="SAM" id="Phobius"/>
    </source>
</evidence>
<dbReference type="InterPro" id="IPR025846">
    <property type="entry name" value="TBL_N"/>
</dbReference>
<dbReference type="EMBL" id="GISG01119628">
    <property type="protein sequence ID" value="MBA4640567.1"/>
    <property type="molecule type" value="Transcribed_RNA"/>
</dbReference>
<dbReference type="AlphaFoldDB" id="A0A7C9DFN7"/>
<proteinExistence type="predicted"/>
<evidence type="ECO:0000256" key="1">
    <source>
        <dbReference type="SAM" id="MobiDB-lite"/>
    </source>
</evidence>
<feature type="transmembrane region" description="Helical" evidence="2">
    <location>
        <begin position="7"/>
        <end position="26"/>
    </location>
</feature>
<feature type="compositionally biased region" description="Basic and acidic residues" evidence="1">
    <location>
        <begin position="88"/>
        <end position="118"/>
    </location>
</feature>
<feature type="domain" description="Trichome birefringence-like N-terminal" evidence="3">
    <location>
        <begin position="133"/>
        <end position="187"/>
    </location>
</feature>
<feature type="region of interest" description="Disordered" evidence="1">
    <location>
        <begin position="47"/>
        <end position="129"/>
    </location>
</feature>
<dbReference type="PANTHER" id="PTHR32285:SF10">
    <property type="entry name" value="XYLAN O-ACETYLTRANSFERASE 1"/>
    <property type="match status" value="1"/>
</dbReference>
<keyword evidence="2" id="KW-0812">Transmembrane</keyword>
<evidence type="ECO:0000313" key="4">
    <source>
        <dbReference type="EMBL" id="MBA4640567.1"/>
    </source>
</evidence>
<dbReference type="GO" id="GO:0005794">
    <property type="term" value="C:Golgi apparatus"/>
    <property type="evidence" value="ECO:0007669"/>
    <property type="project" value="TreeGrafter"/>
</dbReference>
<dbReference type="GO" id="GO:0016413">
    <property type="term" value="F:O-acetyltransferase activity"/>
    <property type="evidence" value="ECO:0007669"/>
    <property type="project" value="InterPro"/>
</dbReference>
<protein>
    <recommendedName>
        <fullName evidence="3">Trichome birefringence-like N-terminal domain-containing protein</fullName>
    </recommendedName>
</protein>
<evidence type="ECO:0000259" key="3">
    <source>
        <dbReference type="Pfam" id="PF14416"/>
    </source>
</evidence>
<reference evidence="4" key="2">
    <citation type="submission" date="2020-07" db="EMBL/GenBank/DDBJ databases">
        <authorList>
            <person name="Vera ALvarez R."/>
            <person name="Arias-Moreno D.M."/>
            <person name="Jimenez-Jacinto V."/>
            <person name="Jimenez-Bremont J.F."/>
            <person name="Swaminathan K."/>
            <person name="Moose S.P."/>
            <person name="Guerrero-Gonzalez M.L."/>
            <person name="Marino-Ramirez L."/>
            <person name="Landsman D."/>
            <person name="Rodriguez-Kessler M."/>
            <person name="Delgado-Sanchez P."/>
        </authorList>
    </citation>
    <scope>NUCLEOTIDE SEQUENCE</scope>
    <source>
        <tissue evidence="4">Cladode</tissue>
    </source>
</reference>
<feature type="compositionally biased region" description="Acidic residues" evidence="1">
    <location>
        <begin position="119"/>
        <end position="129"/>
    </location>
</feature>